<keyword evidence="4" id="KW-1185">Reference proteome</keyword>
<dbReference type="SUPFAM" id="SSF48208">
    <property type="entry name" value="Six-hairpin glycosidases"/>
    <property type="match status" value="1"/>
</dbReference>
<dbReference type="EMBL" id="JACCBV010000001">
    <property type="protein sequence ID" value="NYE18041.1"/>
    <property type="molecule type" value="Genomic_DNA"/>
</dbReference>
<dbReference type="Gene3D" id="3.30.2080.10">
    <property type="entry name" value="GH92 mannosidase domain"/>
    <property type="match status" value="1"/>
</dbReference>
<dbReference type="InterPro" id="IPR014718">
    <property type="entry name" value="GH-type_carb-bd"/>
</dbReference>
<dbReference type="Gene3D" id="1.20.1050.60">
    <property type="entry name" value="alpha-1,2-mannosidase"/>
    <property type="match status" value="1"/>
</dbReference>
<evidence type="ECO:0000313" key="4">
    <source>
        <dbReference type="Proteomes" id="UP000576969"/>
    </source>
</evidence>
<dbReference type="Gene3D" id="1.20.1610.10">
    <property type="entry name" value="alpha-1,2-mannosidases domains"/>
    <property type="match status" value="1"/>
</dbReference>
<dbReference type="RefSeq" id="WP_179486486.1">
    <property type="nucleotide sequence ID" value="NZ_JACCBV010000001.1"/>
</dbReference>
<feature type="domain" description="Glycosyl hydrolase family 92 N-terminal" evidence="2">
    <location>
        <begin position="95"/>
        <end position="241"/>
    </location>
</feature>
<dbReference type="InterPro" id="IPR041371">
    <property type="entry name" value="GH92_N"/>
</dbReference>
<accession>A0A7Y9GKL1</accession>
<evidence type="ECO:0000259" key="1">
    <source>
        <dbReference type="Pfam" id="PF07971"/>
    </source>
</evidence>
<dbReference type="PANTHER" id="PTHR12143">
    <property type="entry name" value="PEPTIDE N-GLYCANASE PNGASE -RELATED"/>
    <property type="match status" value="1"/>
</dbReference>
<dbReference type="GO" id="GO:0030246">
    <property type="term" value="F:carbohydrate binding"/>
    <property type="evidence" value="ECO:0007669"/>
    <property type="project" value="InterPro"/>
</dbReference>
<dbReference type="NCBIfam" id="TIGR01180">
    <property type="entry name" value="aman2_put"/>
    <property type="match status" value="1"/>
</dbReference>
<dbReference type="Pfam" id="PF07971">
    <property type="entry name" value="Glyco_hydro_92"/>
    <property type="match status" value="1"/>
</dbReference>
<dbReference type="InterPro" id="IPR050883">
    <property type="entry name" value="PNGase"/>
</dbReference>
<comment type="caution">
    <text evidence="3">The sequence shown here is derived from an EMBL/GenBank/DDBJ whole genome shotgun (WGS) entry which is preliminary data.</text>
</comment>
<organism evidence="3 4">
    <name type="scientific">Microbacterium immunditiarum</name>
    <dbReference type="NCBI Taxonomy" id="337480"/>
    <lineage>
        <taxon>Bacteria</taxon>
        <taxon>Bacillati</taxon>
        <taxon>Actinomycetota</taxon>
        <taxon>Actinomycetes</taxon>
        <taxon>Micrococcales</taxon>
        <taxon>Microbacteriaceae</taxon>
        <taxon>Microbacterium</taxon>
    </lineage>
</organism>
<dbReference type="Pfam" id="PF17678">
    <property type="entry name" value="Glyco_hydro_92N"/>
    <property type="match status" value="1"/>
</dbReference>
<gene>
    <name evidence="3" type="ORF">BJ991_000069</name>
</gene>
<proteinExistence type="predicted"/>
<dbReference type="GO" id="GO:0006516">
    <property type="term" value="P:glycoprotein catabolic process"/>
    <property type="evidence" value="ECO:0007669"/>
    <property type="project" value="TreeGrafter"/>
</dbReference>
<evidence type="ECO:0000259" key="2">
    <source>
        <dbReference type="Pfam" id="PF17678"/>
    </source>
</evidence>
<dbReference type="GO" id="GO:0005829">
    <property type="term" value="C:cytosol"/>
    <property type="evidence" value="ECO:0007669"/>
    <property type="project" value="TreeGrafter"/>
</dbReference>
<dbReference type="AlphaFoldDB" id="A0A7Y9GKL1"/>
<name>A0A7Y9GKL1_9MICO</name>
<dbReference type="InterPro" id="IPR005887">
    <property type="entry name" value="GH92_a_mannosidase_put"/>
</dbReference>
<feature type="domain" description="Glycosyl hydrolase family 92" evidence="1">
    <location>
        <begin position="317"/>
        <end position="804"/>
    </location>
</feature>
<dbReference type="PANTHER" id="PTHR12143:SF43">
    <property type="entry name" value="PUTATIVE-RELATED"/>
    <property type="match status" value="1"/>
</dbReference>
<dbReference type="Gene3D" id="2.70.98.10">
    <property type="match status" value="1"/>
</dbReference>
<evidence type="ECO:0000313" key="3">
    <source>
        <dbReference type="EMBL" id="NYE18041.1"/>
    </source>
</evidence>
<sequence>MSLDVEFDDGTRLGCHDVTDQYGGRVDAAAQGADQRLWVDQWNARSVDLSALAGRKIRSVRAVGQLSAHAELTVFLDDVALSSPAPRTANRLDWVSTTRGSHSSRAFSRGNTAPLVGLPHGGVFGLPMTDAASLSWPYSYAGHRRDALNRPVLEAFATSHLPSPWIPDRGVMQVMPSLEREPDCAPSARGLGFSREQERARGHVYEVTLDGGIRVELTASQFAVALRFTYPDRGGSVIVDHLGSATLSTLRHERDELVIEGMLDDCPGTPPHAVHIRIAAAGAPHIDDSVRGFVPVAPGPSGVVDVIIALSTIDISQARANARAAGGFDDVSAHARAEWTRALSVLDVEGCSDDQRTALFSGLYRAFLYPNRFGEFADRVGPAHRNVYDLARVEAGELTTTHGFWDTYRTVWPLLALFVPDDAGALADGFLGHARTYGWTPRWSAPGPVDCMTGTSFDIVLADLDARGVEGFDLLAAYDSVVKNATVPASDPRIGRAGLTDAIFRGWTATDTHEGLSWTLDNAINDAAAARLARRAGQSEHPGDDLHDFAAEAEYFARRALAYRAVFDPTTAMFRGRTEDGRWREPFDPDEWGNDYTETNAWGTRFTAHHDGAGLVALYGGEKRLISALDTTFARAETAAPHLTGHYGAIIHEMSEAREVRLGMVAMSNQPAHHIPFMYMFAGEHDTAHRIVGDVLDRLFVGSDLGQGYPGDEDNGEMSAWYVLATLGLYPLVPGSGTFVLVPPRVRRSTLRPLGRAELVIEIVAGSPGDRYISAVRIDGRAWDRIEVPHAVLAQAGRIEFELSDQARGWARDSRPESFSSVSGHGALIEDLISEVSGEPRGVASLADDRGLTSVVLAAGDCLRARLVAAVPIGLYTLTVDEPQTAAWRIDLVGADGVVLASDTRSARFRWHRQTRPFRVGPTTAPVSHVELTLLSSASLRQWEVFAHEAPAASDNSVSTKDTDAHH</sequence>
<protein>
    <submittedName>
        <fullName evidence="3">Putative alpha-1,2-mannosidase</fullName>
    </submittedName>
</protein>
<dbReference type="GO" id="GO:0005975">
    <property type="term" value="P:carbohydrate metabolic process"/>
    <property type="evidence" value="ECO:0007669"/>
    <property type="project" value="InterPro"/>
</dbReference>
<dbReference type="Proteomes" id="UP000576969">
    <property type="component" value="Unassembled WGS sequence"/>
</dbReference>
<dbReference type="InterPro" id="IPR008928">
    <property type="entry name" value="6-hairpin_glycosidase_sf"/>
</dbReference>
<dbReference type="GO" id="GO:0000224">
    <property type="term" value="F:peptide-N4-(N-acetyl-beta-glucosaminyl)asparagine amidase activity"/>
    <property type="evidence" value="ECO:0007669"/>
    <property type="project" value="TreeGrafter"/>
</dbReference>
<reference evidence="3 4" key="1">
    <citation type="submission" date="2020-07" db="EMBL/GenBank/DDBJ databases">
        <title>Sequencing the genomes of 1000 actinobacteria strains.</title>
        <authorList>
            <person name="Klenk H.-P."/>
        </authorList>
    </citation>
    <scope>NUCLEOTIDE SEQUENCE [LARGE SCALE GENOMIC DNA]</scope>
    <source>
        <strain evidence="3 4">DSM 24662</strain>
    </source>
</reference>
<dbReference type="InterPro" id="IPR012939">
    <property type="entry name" value="Glyco_hydro_92"/>
</dbReference>